<organism evidence="4 5">
    <name type="scientific">Blyttiomyces helicus</name>
    <dbReference type="NCBI Taxonomy" id="388810"/>
    <lineage>
        <taxon>Eukaryota</taxon>
        <taxon>Fungi</taxon>
        <taxon>Fungi incertae sedis</taxon>
        <taxon>Chytridiomycota</taxon>
        <taxon>Chytridiomycota incertae sedis</taxon>
        <taxon>Chytridiomycetes</taxon>
        <taxon>Chytridiomycetes incertae sedis</taxon>
        <taxon>Blyttiomyces</taxon>
    </lineage>
</organism>
<evidence type="ECO:0000256" key="1">
    <source>
        <dbReference type="PROSITE-ProRule" id="PRU00502"/>
    </source>
</evidence>
<sequence length="168" mass="17554">MQTRSKKAQKRSSKRKNSHSTATDLPATDPPAVVAHTAPPSDDYETADDQPAAPSPTPSPPVADDPADDEKLAKRLNAAKGGACPHLKLVSKGVKRLPNLLGKSLKPAACSTCKLASPEDPSDLCVCLFCGVVNCSRALAGHAVEHHGATKTHSVIMNIGSLEVWYGG</sequence>
<feature type="region of interest" description="Disordered" evidence="2">
    <location>
        <begin position="1"/>
        <end position="70"/>
    </location>
</feature>
<dbReference type="Gene3D" id="3.30.40.10">
    <property type="entry name" value="Zinc/RING finger domain, C3HC4 (zinc finger)"/>
    <property type="match status" value="1"/>
</dbReference>
<dbReference type="SMART" id="SM00290">
    <property type="entry name" value="ZnF_UBP"/>
    <property type="match status" value="1"/>
</dbReference>
<evidence type="ECO:0000256" key="2">
    <source>
        <dbReference type="SAM" id="MobiDB-lite"/>
    </source>
</evidence>
<dbReference type="InterPro" id="IPR001607">
    <property type="entry name" value="Znf_UBP"/>
</dbReference>
<evidence type="ECO:0000313" key="5">
    <source>
        <dbReference type="Proteomes" id="UP000269721"/>
    </source>
</evidence>
<protein>
    <recommendedName>
        <fullName evidence="3">UBP-type domain-containing protein</fullName>
    </recommendedName>
</protein>
<evidence type="ECO:0000259" key="3">
    <source>
        <dbReference type="PROSITE" id="PS50271"/>
    </source>
</evidence>
<feature type="compositionally biased region" description="Pro residues" evidence="2">
    <location>
        <begin position="53"/>
        <end position="63"/>
    </location>
</feature>
<dbReference type="Pfam" id="PF02148">
    <property type="entry name" value="zf-UBP"/>
    <property type="match status" value="1"/>
</dbReference>
<feature type="compositionally biased region" description="Basic residues" evidence="2">
    <location>
        <begin position="1"/>
        <end position="18"/>
    </location>
</feature>
<evidence type="ECO:0000313" key="4">
    <source>
        <dbReference type="EMBL" id="RKO89556.1"/>
    </source>
</evidence>
<feature type="domain" description="UBP-type" evidence="3">
    <location>
        <begin position="82"/>
        <end position="168"/>
    </location>
</feature>
<gene>
    <name evidence="4" type="ORF">BDK51DRAFT_41369</name>
</gene>
<accession>A0A4P9WGH0</accession>
<keyword evidence="5" id="KW-1185">Reference proteome</keyword>
<keyword evidence="1" id="KW-0862">Zinc</keyword>
<name>A0A4P9WGH0_9FUNG</name>
<dbReference type="PROSITE" id="PS50271">
    <property type="entry name" value="ZF_UBP"/>
    <property type="match status" value="1"/>
</dbReference>
<dbReference type="GO" id="GO:0008270">
    <property type="term" value="F:zinc ion binding"/>
    <property type="evidence" value="ECO:0007669"/>
    <property type="project" value="UniProtKB-KW"/>
</dbReference>
<dbReference type="EMBL" id="KZ996022">
    <property type="protein sequence ID" value="RKO89556.1"/>
    <property type="molecule type" value="Genomic_DNA"/>
</dbReference>
<dbReference type="AlphaFoldDB" id="A0A4P9WGH0"/>
<dbReference type="SUPFAM" id="SSF57850">
    <property type="entry name" value="RING/U-box"/>
    <property type="match status" value="1"/>
</dbReference>
<keyword evidence="1" id="KW-0479">Metal-binding</keyword>
<dbReference type="Proteomes" id="UP000269721">
    <property type="component" value="Unassembled WGS sequence"/>
</dbReference>
<reference evidence="5" key="1">
    <citation type="journal article" date="2018" name="Nat. Microbiol.">
        <title>Leveraging single-cell genomics to expand the fungal tree of life.</title>
        <authorList>
            <person name="Ahrendt S.R."/>
            <person name="Quandt C.A."/>
            <person name="Ciobanu D."/>
            <person name="Clum A."/>
            <person name="Salamov A."/>
            <person name="Andreopoulos B."/>
            <person name="Cheng J.F."/>
            <person name="Woyke T."/>
            <person name="Pelin A."/>
            <person name="Henrissat B."/>
            <person name="Reynolds N.K."/>
            <person name="Benny G.L."/>
            <person name="Smith M.E."/>
            <person name="James T.Y."/>
            <person name="Grigoriev I.V."/>
        </authorList>
    </citation>
    <scope>NUCLEOTIDE SEQUENCE [LARGE SCALE GENOMIC DNA]</scope>
</reference>
<proteinExistence type="predicted"/>
<dbReference type="InterPro" id="IPR013083">
    <property type="entry name" value="Znf_RING/FYVE/PHD"/>
</dbReference>
<keyword evidence="1" id="KW-0863">Zinc-finger</keyword>